<reference evidence="11 12" key="1">
    <citation type="submission" date="2019-07" db="EMBL/GenBank/DDBJ databases">
        <title>Draft genome assembly of a fouling barnacle, Amphibalanus amphitrite (Darwin, 1854): The first reference genome for Thecostraca.</title>
        <authorList>
            <person name="Kim W."/>
        </authorList>
    </citation>
    <scope>NUCLEOTIDE SEQUENCE [LARGE SCALE GENOMIC DNA]</scope>
    <source>
        <strain evidence="11">SNU_AA5</strain>
        <tissue evidence="11">Soma without cirri and trophi</tissue>
    </source>
</reference>
<evidence type="ECO:0000256" key="4">
    <source>
        <dbReference type="ARBA" id="ARBA00022723"/>
    </source>
</evidence>
<keyword evidence="8" id="KW-0812">Transmembrane</keyword>
<dbReference type="GO" id="GO:0016485">
    <property type="term" value="P:protein processing"/>
    <property type="evidence" value="ECO:0007669"/>
    <property type="project" value="TreeGrafter"/>
</dbReference>
<dbReference type="InterPro" id="IPR024079">
    <property type="entry name" value="MetalloPept_cat_dom_sf"/>
</dbReference>
<accession>A0A6A4X0Z2</accession>
<dbReference type="GO" id="GO:0046872">
    <property type="term" value="F:metal ion binding"/>
    <property type="evidence" value="ECO:0007669"/>
    <property type="project" value="UniProtKB-KW"/>
</dbReference>
<comment type="similarity">
    <text evidence="2">Belongs to the peptidase M13 family.</text>
</comment>
<evidence type="ECO:0000259" key="10">
    <source>
        <dbReference type="Pfam" id="PF05649"/>
    </source>
</evidence>
<dbReference type="SUPFAM" id="SSF55486">
    <property type="entry name" value="Metalloproteases ('zincins'), catalytic domain"/>
    <property type="match status" value="1"/>
</dbReference>
<comment type="cofactor">
    <cofactor evidence="1">
        <name>Zn(2+)</name>
        <dbReference type="ChEBI" id="CHEBI:29105"/>
    </cofactor>
</comment>
<name>A0A6A4X0Z2_AMPAM</name>
<keyword evidence="3" id="KW-0645">Protease</keyword>
<evidence type="ECO:0000313" key="11">
    <source>
        <dbReference type="EMBL" id="KAF0312947.1"/>
    </source>
</evidence>
<dbReference type="InterPro" id="IPR042089">
    <property type="entry name" value="Peptidase_M13_dom_2"/>
</dbReference>
<keyword evidence="7" id="KW-0482">Metalloprotease</keyword>
<protein>
    <submittedName>
        <fullName evidence="11">Endothelin-converting enzyme-like 1</fullName>
    </submittedName>
</protein>
<keyword evidence="8" id="KW-1133">Transmembrane helix</keyword>
<evidence type="ECO:0000259" key="9">
    <source>
        <dbReference type="Pfam" id="PF01431"/>
    </source>
</evidence>
<dbReference type="CDD" id="cd08662">
    <property type="entry name" value="M13"/>
    <property type="match status" value="1"/>
</dbReference>
<dbReference type="PANTHER" id="PTHR11733">
    <property type="entry name" value="ZINC METALLOPROTEASE FAMILY M13 NEPRILYSIN-RELATED"/>
    <property type="match status" value="1"/>
</dbReference>
<dbReference type="Gene3D" id="3.40.390.10">
    <property type="entry name" value="Collagenase (Catalytic Domain)"/>
    <property type="match status" value="1"/>
</dbReference>
<evidence type="ECO:0000256" key="1">
    <source>
        <dbReference type="ARBA" id="ARBA00001947"/>
    </source>
</evidence>
<feature type="domain" description="Peptidase M13 N-terminal" evidence="10">
    <location>
        <begin position="123"/>
        <end position="510"/>
    </location>
</feature>
<dbReference type="InterPro" id="IPR008753">
    <property type="entry name" value="Peptidase_M13_N"/>
</dbReference>
<sequence length="713" mass="81092">MDTSRTAPPPNDLAGVEAASAECRDKNFLFSDTRSGGRDVWIVRGFQISKLTLYQVLTVALGVLAVLFLILLIAVSAGGGGGGAPSSSAAPSTGALTSTECEKPSCIQQAAQMVGYMNYSANPCEDFYEYACGQFSIKHPRGIHISYGVSNMLEDYNRGRLEELLEQPQFHDDDSATSKARTFYTSCINAYDQNENTVSQMVELINSMGGMELFGTWSEEGWDFLRTFQNTREVHRVRLFFVVIWFQKLDRIIIRLPRLGLSQRSAYLSDDPMYNSTMDNYRRTMRSVLSLLERDSMVLDSNVKRNCSKSCIDDIVDDIIDVETQISKLSPSILDILPGPRNKVNLTDLSGLTDRIDWQELMDALFGKGAITNSVSVHIPSREYMQGINSLINDTPKAKMHHYMMWALIRQYLPALGPKYSILGQELEHSIDGRETKPREQICYDLLRTYMGRAVRALFISGHIGDQKVSAVRSLVEDAREVLNESFGWMTAGARAKSQEVLRNLTVLYGHTPWIAETDRLNDYYRELSLDSKDFFKNLQAAYLYQSIEYKTKGTTPDDESDAENGYVIKSEPSDVKVTFSPLLQAMNIPYGALQEPWYHHERPSYTNSAGLGSIIYSVLAQPFLLHHRTFRTPNWWDTETNKKYQNYKTCIHERFNKYQTHIPRGFQMNQGTRKVMFMRPLVHLDPSPSMDYLQAQHFALQLAYKLHKRLEA</sequence>
<dbReference type="GO" id="GO:0004222">
    <property type="term" value="F:metalloendopeptidase activity"/>
    <property type="evidence" value="ECO:0007669"/>
    <property type="project" value="InterPro"/>
</dbReference>
<keyword evidence="4" id="KW-0479">Metal-binding</keyword>
<dbReference type="OrthoDB" id="6475849at2759"/>
<evidence type="ECO:0000313" key="12">
    <source>
        <dbReference type="Proteomes" id="UP000440578"/>
    </source>
</evidence>
<evidence type="ECO:0000256" key="8">
    <source>
        <dbReference type="SAM" id="Phobius"/>
    </source>
</evidence>
<dbReference type="PANTHER" id="PTHR11733:SF167">
    <property type="entry name" value="FI17812P1-RELATED"/>
    <property type="match status" value="1"/>
</dbReference>
<evidence type="ECO:0000256" key="3">
    <source>
        <dbReference type="ARBA" id="ARBA00022670"/>
    </source>
</evidence>
<keyword evidence="8" id="KW-0472">Membrane</keyword>
<dbReference type="GO" id="GO:0005886">
    <property type="term" value="C:plasma membrane"/>
    <property type="evidence" value="ECO:0007669"/>
    <property type="project" value="TreeGrafter"/>
</dbReference>
<proteinExistence type="inferred from homology"/>
<dbReference type="InterPro" id="IPR018497">
    <property type="entry name" value="Peptidase_M13_C"/>
</dbReference>
<evidence type="ECO:0000256" key="2">
    <source>
        <dbReference type="ARBA" id="ARBA00007357"/>
    </source>
</evidence>
<evidence type="ECO:0000256" key="6">
    <source>
        <dbReference type="ARBA" id="ARBA00022833"/>
    </source>
</evidence>
<dbReference type="PROSITE" id="PS51885">
    <property type="entry name" value="NEPRILYSIN"/>
    <property type="match status" value="1"/>
</dbReference>
<evidence type="ECO:0000256" key="5">
    <source>
        <dbReference type="ARBA" id="ARBA00022801"/>
    </source>
</evidence>
<feature type="domain" description="Peptidase M13 C-terminal" evidence="9">
    <location>
        <begin position="585"/>
        <end position="662"/>
    </location>
</feature>
<keyword evidence="6" id="KW-0862">Zinc</keyword>
<dbReference type="Pfam" id="PF05649">
    <property type="entry name" value="Peptidase_M13_N"/>
    <property type="match status" value="1"/>
</dbReference>
<comment type="caution">
    <text evidence="11">The sequence shown here is derived from an EMBL/GenBank/DDBJ whole genome shotgun (WGS) entry which is preliminary data.</text>
</comment>
<dbReference type="AlphaFoldDB" id="A0A6A4X0Z2"/>
<dbReference type="EMBL" id="VIIS01000126">
    <property type="protein sequence ID" value="KAF0312947.1"/>
    <property type="molecule type" value="Genomic_DNA"/>
</dbReference>
<dbReference type="Gene3D" id="1.10.1380.10">
    <property type="entry name" value="Neutral endopeptidase , domain2"/>
    <property type="match status" value="1"/>
</dbReference>
<organism evidence="11 12">
    <name type="scientific">Amphibalanus amphitrite</name>
    <name type="common">Striped barnacle</name>
    <name type="synonym">Balanus amphitrite</name>
    <dbReference type="NCBI Taxonomy" id="1232801"/>
    <lineage>
        <taxon>Eukaryota</taxon>
        <taxon>Metazoa</taxon>
        <taxon>Ecdysozoa</taxon>
        <taxon>Arthropoda</taxon>
        <taxon>Crustacea</taxon>
        <taxon>Multicrustacea</taxon>
        <taxon>Cirripedia</taxon>
        <taxon>Thoracica</taxon>
        <taxon>Thoracicalcarea</taxon>
        <taxon>Balanomorpha</taxon>
        <taxon>Balanoidea</taxon>
        <taxon>Balanidae</taxon>
        <taxon>Amphibalaninae</taxon>
        <taxon>Amphibalanus</taxon>
    </lineage>
</organism>
<dbReference type="Proteomes" id="UP000440578">
    <property type="component" value="Unassembled WGS sequence"/>
</dbReference>
<dbReference type="Pfam" id="PF01431">
    <property type="entry name" value="Peptidase_M13"/>
    <property type="match status" value="1"/>
</dbReference>
<dbReference type="InterPro" id="IPR000718">
    <property type="entry name" value="Peptidase_M13"/>
</dbReference>
<keyword evidence="12" id="KW-1185">Reference proteome</keyword>
<evidence type="ECO:0000256" key="7">
    <source>
        <dbReference type="ARBA" id="ARBA00023049"/>
    </source>
</evidence>
<keyword evidence="5" id="KW-0378">Hydrolase</keyword>
<feature type="transmembrane region" description="Helical" evidence="8">
    <location>
        <begin position="53"/>
        <end position="77"/>
    </location>
</feature>
<gene>
    <name evidence="11" type="primary">ECEL1_2</name>
    <name evidence="11" type="ORF">FJT64_001695</name>
</gene>